<organism evidence="1 2">
    <name type="scientific">Gossypium trilobum</name>
    <dbReference type="NCBI Taxonomy" id="34281"/>
    <lineage>
        <taxon>Eukaryota</taxon>
        <taxon>Viridiplantae</taxon>
        <taxon>Streptophyta</taxon>
        <taxon>Embryophyta</taxon>
        <taxon>Tracheophyta</taxon>
        <taxon>Spermatophyta</taxon>
        <taxon>Magnoliopsida</taxon>
        <taxon>eudicotyledons</taxon>
        <taxon>Gunneridae</taxon>
        <taxon>Pentapetalae</taxon>
        <taxon>rosids</taxon>
        <taxon>malvids</taxon>
        <taxon>Malvales</taxon>
        <taxon>Malvaceae</taxon>
        <taxon>Malvoideae</taxon>
        <taxon>Gossypium</taxon>
    </lineage>
</organism>
<feature type="non-terminal residue" evidence="1">
    <location>
        <position position="1"/>
    </location>
</feature>
<proteinExistence type="predicted"/>
<sequence>AQANTSRNLRNFLLHDTLLYIDKQEEERNYIALHVDILFEIMLLCQKKDNYTDLVYSKNTFGTILTISQRLNFGEFPFTDPIFYGIDPLQEYVELGMFGSIGKRSFANIITSIHRRLVICQHRFSL</sequence>
<evidence type="ECO:0000313" key="2">
    <source>
        <dbReference type="Proteomes" id="UP000593568"/>
    </source>
</evidence>
<name>A0A7J9EG99_9ROSI</name>
<keyword evidence="2" id="KW-1185">Reference proteome</keyword>
<dbReference type="EMBL" id="JABEZW010000008">
    <property type="protein sequence ID" value="MBA0772082.1"/>
    <property type="molecule type" value="Genomic_DNA"/>
</dbReference>
<evidence type="ECO:0000313" key="1">
    <source>
        <dbReference type="EMBL" id="MBA0772082.1"/>
    </source>
</evidence>
<protein>
    <submittedName>
        <fullName evidence="1">Uncharacterized protein</fullName>
    </submittedName>
</protein>
<comment type="caution">
    <text evidence="1">The sequence shown here is derived from an EMBL/GenBank/DDBJ whole genome shotgun (WGS) entry which is preliminary data.</text>
</comment>
<gene>
    <name evidence="1" type="ORF">Gotri_007519</name>
</gene>
<dbReference type="AlphaFoldDB" id="A0A7J9EG99"/>
<reference evidence="1 2" key="1">
    <citation type="journal article" date="2019" name="Genome Biol. Evol.">
        <title>Insights into the evolution of the New World diploid cottons (Gossypium, subgenus Houzingenia) based on genome sequencing.</title>
        <authorList>
            <person name="Grover C.E."/>
            <person name="Arick M.A. 2nd"/>
            <person name="Thrash A."/>
            <person name="Conover J.L."/>
            <person name="Sanders W.S."/>
            <person name="Peterson D.G."/>
            <person name="Frelichowski J.E."/>
            <person name="Scheffler J.A."/>
            <person name="Scheffler B.E."/>
            <person name="Wendel J.F."/>
        </authorList>
    </citation>
    <scope>NUCLEOTIDE SEQUENCE [LARGE SCALE GENOMIC DNA]</scope>
    <source>
        <strain evidence="1">8</strain>
        <tissue evidence="1">Leaf</tissue>
    </source>
</reference>
<dbReference type="Proteomes" id="UP000593568">
    <property type="component" value="Unassembled WGS sequence"/>
</dbReference>
<accession>A0A7J9EG99</accession>